<name>A0A0D0J8P9_AGRTU</name>
<organism evidence="1 2">
    <name type="scientific">Agrobacterium tumefaciens</name>
    <dbReference type="NCBI Taxonomy" id="358"/>
    <lineage>
        <taxon>Bacteria</taxon>
        <taxon>Pseudomonadati</taxon>
        <taxon>Pseudomonadota</taxon>
        <taxon>Alphaproteobacteria</taxon>
        <taxon>Hyphomicrobiales</taxon>
        <taxon>Rhizobiaceae</taxon>
        <taxon>Rhizobium/Agrobacterium group</taxon>
        <taxon>Agrobacterium</taxon>
        <taxon>Agrobacterium tumefaciens complex</taxon>
    </lineage>
</organism>
<evidence type="ECO:0000313" key="1">
    <source>
        <dbReference type="EMBL" id="KIQ02280.1"/>
    </source>
</evidence>
<protein>
    <submittedName>
        <fullName evidence="1">Uncharacterized protein</fullName>
    </submittedName>
</protein>
<gene>
    <name evidence="1" type="ORF">RU07_12675</name>
</gene>
<dbReference type="OrthoDB" id="7862614at2"/>
<accession>A0A0D0J8P9</accession>
<comment type="caution">
    <text evidence="1">The sequence shown here is derived from an EMBL/GenBank/DDBJ whole genome shotgun (WGS) entry which is preliminary data.</text>
</comment>
<dbReference type="Proteomes" id="UP000035017">
    <property type="component" value="Unassembled WGS sequence"/>
</dbReference>
<dbReference type="EMBL" id="JXQV01000011">
    <property type="protein sequence ID" value="KIQ02280.1"/>
    <property type="molecule type" value="Genomic_DNA"/>
</dbReference>
<sequence>MKKCAYSAEREEILARAIGPVAAELRLIDAGDLISLLKFEYYSSLSDLVDSAAELYFHPGTVYFGIGGDYKLDWDTYPSITLDLEIKPKGVTIYAQLQLGKDHAGININHINFQNPSSDPNENTAFLADSLRHATFYRTPEAAPTSTAH</sequence>
<dbReference type="AlphaFoldDB" id="A0A0D0J8P9"/>
<proteinExistence type="predicted"/>
<evidence type="ECO:0000313" key="2">
    <source>
        <dbReference type="Proteomes" id="UP000035017"/>
    </source>
</evidence>
<reference evidence="1 2" key="1">
    <citation type="submission" date="2014-12" db="EMBL/GenBank/DDBJ databases">
        <title>16Stimator: statistical estimation of ribosomal gene copy numbers from draft genome assemblies.</title>
        <authorList>
            <person name="Perisin M.A."/>
            <person name="Vetter M."/>
            <person name="Gilbert J.A."/>
            <person name="Bergelson J."/>
        </authorList>
    </citation>
    <scope>NUCLEOTIDE SEQUENCE [LARGE SCALE GENOMIC DNA]</scope>
    <source>
        <strain evidence="1 2">MEJ076</strain>
    </source>
</reference>